<comment type="caution">
    <text evidence="3">The sequence shown here is derived from an EMBL/GenBank/DDBJ whole genome shotgun (WGS) entry which is preliminary data.</text>
</comment>
<dbReference type="EMBL" id="AEEG01000003">
    <property type="protein sequence ID" value="EFL95742.1"/>
    <property type="molecule type" value="Genomic_DNA"/>
</dbReference>
<evidence type="ECO:0000313" key="3">
    <source>
        <dbReference type="EMBL" id="EFL95742.1"/>
    </source>
</evidence>
<dbReference type="GO" id="GO:0008800">
    <property type="term" value="F:beta-lactamase activity"/>
    <property type="evidence" value="ECO:0007669"/>
    <property type="project" value="UniProtKB-EC"/>
</dbReference>
<dbReference type="InterPro" id="IPR001466">
    <property type="entry name" value="Beta-lactam-related"/>
</dbReference>
<name>E0NF48_PEDAC</name>
<dbReference type="Proteomes" id="UP000004470">
    <property type="component" value="Unassembled WGS sequence"/>
</dbReference>
<dbReference type="SUPFAM" id="SSF56601">
    <property type="entry name" value="beta-lactamase/transpeptidase-like"/>
    <property type="match status" value="1"/>
</dbReference>
<dbReference type="EC" id="3.5.2.6" evidence="3"/>
<dbReference type="Gene3D" id="3.40.710.10">
    <property type="entry name" value="DD-peptidase/beta-lactamase superfamily"/>
    <property type="match status" value="1"/>
</dbReference>
<organism evidence="3 4">
    <name type="scientific">Pediococcus acidilactici DSM 20284</name>
    <dbReference type="NCBI Taxonomy" id="862514"/>
    <lineage>
        <taxon>Bacteria</taxon>
        <taxon>Bacillati</taxon>
        <taxon>Bacillota</taxon>
        <taxon>Bacilli</taxon>
        <taxon>Lactobacillales</taxon>
        <taxon>Lactobacillaceae</taxon>
        <taxon>Pediococcus</taxon>
        <taxon>Pediococcus acidilactici group</taxon>
    </lineage>
</organism>
<evidence type="ECO:0000256" key="1">
    <source>
        <dbReference type="ARBA" id="ARBA00022801"/>
    </source>
</evidence>
<dbReference type="PANTHER" id="PTHR43283">
    <property type="entry name" value="BETA-LACTAMASE-RELATED"/>
    <property type="match status" value="1"/>
</dbReference>
<dbReference type="MEROPS" id="S12.950"/>
<feature type="domain" description="Beta-lactamase-related" evidence="2">
    <location>
        <begin position="28"/>
        <end position="341"/>
    </location>
</feature>
<sequence>MLWKVGYNSSGNLVWKKAGDKMSFEKTRALIAEMLERQIIPGVDYTLIQHGKVKYTVTQGTETGAPGARKLTEGRYFDLASLTKVMGTVPLILRLAAEKQLELDESVSTYLPEIKDTRVTIRHLLTHTSGVTAWIDHRDDLSASQLREAIYAQVSFGTKFNQEIEYNDYNYLLLGFIAEKITHLPVQKAIQQLVLMPWQLTQSTFNPDPFQTVPTGIRNGILLRGQVHDPKAASLGAHAASAGLFATKADVVKFTQKMLAPQNELFGFNQQQDFLNNQTASPALQRSWGWAFVCRNADQVVLRHSGFTGTFILWDRMTQNALVLLSNRLYPEPNLEFLDYRQQIYQTFAAEDKLK</sequence>
<proteinExistence type="predicted"/>
<dbReference type="InterPro" id="IPR012338">
    <property type="entry name" value="Beta-lactam/transpept-like"/>
</dbReference>
<evidence type="ECO:0000313" key="4">
    <source>
        <dbReference type="Proteomes" id="UP000004470"/>
    </source>
</evidence>
<dbReference type="Pfam" id="PF00144">
    <property type="entry name" value="Beta-lactamase"/>
    <property type="match status" value="1"/>
</dbReference>
<accession>E0NF48</accession>
<gene>
    <name evidence="3" type="primary">ampC</name>
    <name evidence="3" type="ORF">HMPREF0623_0778</name>
</gene>
<reference evidence="3" key="1">
    <citation type="submission" date="2010-07" db="EMBL/GenBank/DDBJ databases">
        <authorList>
            <person name="Muzny D."/>
            <person name="Qin X."/>
            <person name="Deng J."/>
            <person name="Jiang H."/>
            <person name="Liu Y."/>
            <person name="Qu J."/>
            <person name="Song X.-Z."/>
            <person name="Zhang L."/>
            <person name="Thornton R."/>
            <person name="Coyle M."/>
            <person name="Francisco L."/>
            <person name="Jackson L."/>
            <person name="Javaid M."/>
            <person name="Korchina V."/>
            <person name="Kovar C."/>
            <person name="Mata R."/>
            <person name="Mathew T."/>
            <person name="Ngo R."/>
            <person name="Nguyen L."/>
            <person name="Nguyen N."/>
            <person name="Okwuonu G."/>
            <person name="Ongeri F."/>
            <person name="Pham C."/>
            <person name="Simmons D."/>
            <person name="Wilczek-Boney K."/>
            <person name="Hale W."/>
            <person name="Jakkamsetti A."/>
            <person name="Pham P."/>
            <person name="Ruth R."/>
            <person name="San Lucas F."/>
            <person name="Warren J."/>
            <person name="Zhang J."/>
            <person name="Zhao Z."/>
            <person name="Zhou C."/>
            <person name="Zhu D."/>
            <person name="Lee S."/>
            <person name="Bess C."/>
            <person name="Blankenburg K."/>
            <person name="Forbes L."/>
            <person name="Fu Q."/>
            <person name="Gubbala S."/>
            <person name="Hirani K."/>
            <person name="Jayaseelan J.C."/>
            <person name="Lara F."/>
            <person name="Munidasa M."/>
            <person name="Palculict T."/>
            <person name="Patil S."/>
            <person name="Pu L.-L."/>
            <person name="Saada N."/>
            <person name="Tang L."/>
            <person name="Weissenberger G."/>
            <person name="Zhu Y."/>
            <person name="Hemphill L."/>
            <person name="Shang Y."/>
            <person name="Youmans B."/>
            <person name="Ayvaz T."/>
            <person name="Ross M."/>
            <person name="Santibanez J."/>
            <person name="Aqrawi P."/>
            <person name="Gross S."/>
            <person name="Joshi V."/>
            <person name="Fowler G."/>
            <person name="Nazareth L."/>
            <person name="Reid J."/>
            <person name="Worley K."/>
            <person name="Petrosino J."/>
            <person name="Highlander S."/>
            <person name="Gibbs R."/>
        </authorList>
    </citation>
    <scope>NUCLEOTIDE SEQUENCE [LARGE SCALE GENOMIC DNA]</scope>
    <source>
        <strain evidence="3">DSM 20284</strain>
    </source>
</reference>
<dbReference type="eggNOG" id="COG1680">
    <property type="taxonomic scope" value="Bacteria"/>
</dbReference>
<protein>
    <submittedName>
        <fullName evidence="3">Beta-lactamase</fullName>
        <ecNumber evidence="3">3.5.2.6</ecNumber>
    </submittedName>
</protein>
<dbReference type="HOGENOM" id="CLU_020027_1_0_9"/>
<dbReference type="PANTHER" id="PTHR43283:SF11">
    <property type="entry name" value="BETA-LACTAMASE-RELATED DOMAIN-CONTAINING PROTEIN"/>
    <property type="match status" value="1"/>
</dbReference>
<keyword evidence="4" id="KW-1185">Reference proteome</keyword>
<evidence type="ECO:0000259" key="2">
    <source>
        <dbReference type="Pfam" id="PF00144"/>
    </source>
</evidence>
<keyword evidence="1 3" id="KW-0378">Hydrolase</keyword>
<dbReference type="InterPro" id="IPR050789">
    <property type="entry name" value="Diverse_Enzym_Activities"/>
</dbReference>
<dbReference type="AlphaFoldDB" id="E0NF48"/>